<keyword evidence="12" id="KW-1185">Reference proteome</keyword>
<keyword evidence="8" id="KW-0811">Translocation</keyword>
<keyword evidence="9 10" id="KW-0472">Membrane</keyword>
<evidence type="ECO:0000256" key="7">
    <source>
        <dbReference type="ARBA" id="ARBA00022989"/>
    </source>
</evidence>
<keyword evidence="7 10" id="KW-1133">Transmembrane helix</keyword>
<dbReference type="EMBL" id="JADPIE010000001">
    <property type="protein sequence ID" value="MBF8436043.1"/>
    <property type="molecule type" value="Genomic_DNA"/>
</dbReference>
<organism evidence="11 12">
    <name type="scientific">Halonatronomonas betaini</name>
    <dbReference type="NCBI Taxonomy" id="2778430"/>
    <lineage>
        <taxon>Bacteria</taxon>
        <taxon>Bacillati</taxon>
        <taxon>Bacillota</taxon>
        <taxon>Clostridia</taxon>
        <taxon>Halanaerobiales</taxon>
        <taxon>Halarsenatibacteraceae</taxon>
        <taxon>Halonatronomonas</taxon>
    </lineage>
</organism>
<dbReference type="NCBIfam" id="TIGR00739">
    <property type="entry name" value="yajC"/>
    <property type="match status" value="1"/>
</dbReference>
<keyword evidence="3" id="KW-0813">Transport</keyword>
<evidence type="ECO:0000256" key="10">
    <source>
        <dbReference type="SAM" id="Phobius"/>
    </source>
</evidence>
<dbReference type="InterPro" id="IPR003849">
    <property type="entry name" value="Preprotein_translocase_YajC"/>
</dbReference>
<evidence type="ECO:0000256" key="9">
    <source>
        <dbReference type="ARBA" id="ARBA00023136"/>
    </source>
</evidence>
<dbReference type="SMART" id="SM01323">
    <property type="entry name" value="YajC"/>
    <property type="match status" value="1"/>
</dbReference>
<evidence type="ECO:0000256" key="5">
    <source>
        <dbReference type="ARBA" id="ARBA00022692"/>
    </source>
</evidence>
<evidence type="ECO:0000256" key="8">
    <source>
        <dbReference type="ARBA" id="ARBA00023010"/>
    </source>
</evidence>
<dbReference type="PANTHER" id="PTHR33909:SF1">
    <property type="entry name" value="SEC TRANSLOCON ACCESSORY COMPLEX SUBUNIT YAJC"/>
    <property type="match status" value="1"/>
</dbReference>
<dbReference type="GO" id="GO:0015031">
    <property type="term" value="P:protein transport"/>
    <property type="evidence" value="ECO:0007669"/>
    <property type="project" value="UniProtKB-KW"/>
</dbReference>
<keyword evidence="4" id="KW-1003">Cell membrane</keyword>
<dbReference type="Pfam" id="PF02699">
    <property type="entry name" value="YajC"/>
    <property type="match status" value="1"/>
</dbReference>
<sequence>MELILSLVPWILIFGVFWFFLIRPQKKQQKEHQDMLSNLQVGDKIVTAGGIKGKIVKIKDNIVRLRVSSNVDIDLLKSSISHIDKSEDDEENDDN</sequence>
<dbReference type="AlphaFoldDB" id="A0A931AWF6"/>
<comment type="caution">
    <text evidence="11">The sequence shown here is derived from an EMBL/GenBank/DDBJ whole genome shotgun (WGS) entry which is preliminary data.</text>
</comment>
<comment type="similarity">
    <text evidence="2">Belongs to the YajC family.</text>
</comment>
<evidence type="ECO:0000256" key="1">
    <source>
        <dbReference type="ARBA" id="ARBA00004162"/>
    </source>
</evidence>
<name>A0A931AWF6_9FIRM</name>
<evidence type="ECO:0000256" key="4">
    <source>
        <dbReference type="ARBA" id="ARBA00022475"/>
    </source>
</evidence>
<dbReference type="Proteomes" id="UP000621436">
    <property type="component" value="Unassembled WGS sequence"/>
</dbReference>
<dbReference type="PANTHER" id="PTHR33909">
    <property type="entry name" value="SEC TRANSLOCON ACCESSORY COMPLEX SUBUNIT YAJC"/>
    <property type="match status" value="1"/>
</dbReference>
<dbReference type="RefSeq" id="WP_270452789.1">
    <property type="nucleotide sequence ID" value="NZ_JADPIE010000001.1"/>
</dbReference>
<comment type="subcellular location">
    <subcellularLocation>
        <location evidence="1">Cell membrane</location>
        <topology evidence="1">Single-pass membrane protein</topology>
    </subcellularLocation>
</comment>
<dbReference type="GO" id="GO:0005886">
    <property type="term" value="C:plasma membrane"/>
    <property type="evidence" value="ECO:0007669"/>
    <property type="project" value="UniProtKB-SubCell"/>
</dbReference>
<feature type="transmembrane region" description="Helical" evidence="10">
    <location>
        <begin position="6"/>
        <end position="22"/>
    </location>
</feature>
<keyword evidence="5 10" id="KW-0812">Transmembrane</keyword>
<gene>
    <name evidence="11" type="primary">yajC</name>
    <name evidence="11" type="ORF">I0Q91_03035</name>
</gene>
<evidence type="ECO:0000313" key="11">
    <source>
        <dbReference type="EMBL" id="MBF8436043.1"/>
    </source>
</evidence>
<proteinExistence type="inferred from homology"/>
<protein>
    <submittedName>
        <fullName evidence="11">Preprotein translocase subunit YajC</fullName>
    </submittedName>
</protein>
<evidence type="ECO:0000313" key="12">
    <source>
        <dbReference type="Proteomes" id="UP000621436"/>
    </source>
</evidence>
<accession>A0A931AWF6</accession>
<reference evidence="11" key="1">
    <citation type="submission" date="2020-11" db="EMBL/GenBank/DDBJ databases">
        <title>Halonatronomonas betainensis gen. nov., sp. nov. a novel haloalkaliphilic representative of the family Halanaerobiacae capable of betaine degradation.</title>
        <authorList>
            <person name="Boltyanskaya Y."/>
            <person name="Kevbrin V."/>
            <person name="Detkova E."/>
            <person name="Grouzdev D.S."/>
            <person name="Koziaeva V."/>
            <person name="Zhilina T."/>
        </authorList>
    </citation>
    <scope>NUCLEOTIDE SEQUENCE</scope>
    <source>
        <strain evidence="11">Z-7014</strain>
    </source>
</reference>
<evidence type="ECO:0000256" key="3">
    <source>
        <dbReference type="ARBA" id="ARBA00022448"/>
    </source>
</evidence>
<dbReference type="PRINTS" id="PR01853">
    <property type="entry name" value="YAJCTRNLCASE"/>
</dbReference>
<evidence type="ECO:0000256" key="2">
    <source>
        <dbReference type="ARBA" id="ARBA00006742"/>
    </source>
</evidence>
<evidence type="ECO:0000256" key="6">
    <source>
        <dbReference type="ARBA" id="ARBA00022927"/>
    </source>
</evidence>
<keyword evidence="6" id="KW-0653">Protein transport</keyword>